<comment type="caution">
    <text evidence="1">The sequence shown here is derived from an EMBL/GenBank/DDBJ whole genome shotgun (WGS) entry which is preliminary data.</text>
</comment>
<reference evidence="1" key="2">
    <citation type="submission" date="2020-11" db="EMBL/GenBank/DDBJ databases">
        <authorList>
            <person name="McCartney M.A."/>
            <person name="Auch B."/>
            <person name="Kono T."/>
            <person name="Mallez S."/>
            <person name="Becker A."/>
            <person name="Gohl D.M."/>
            <person name="Silverstein K.A.T."/>
            <person name="Koren S."/>
            <person name="Bechman K.B."/>
            <person name="Herman A."/>
            <person name="Abrahante J.E."/>
            <person name="Garbe J."/>
        </authorList>
    </citation>
    <scope>NUCLEOTIDE SEQUENCE</scope>
    <source>
        <strain evidence="1">Duluth1</strain>
        <tissue evidence="1">Whole animal</tissue>
    </source>
</reference>
<evidence type="ECO:0000313" key="1">
    <source>
        <dbReference type="EMBL" id="KAH3797369.1"/>
    </source>
</evidence>
<reference evidence="1" key="1">
    <citation type="journal article" date="2019" name="bioRxiv">
        <title>The Genome of the Zebra Mussel, Dreissena polymorpha: A Resource for Invasive Species Research.</title>
        <authorList>
            <person name="McCartney M.A."/>
            <person name="Auch B."/>
            <person name="Kono T."/>
            <person name="Mallez S."/>
            <person name="Zhang Y."/>
            <person name="Obille A."/>
            <person name="Becker A."/>
            <person name="Abrahante J.E."/>
            <person name="Garbe J."/>
            <person name="Badalamenti J.P."/>
            <person name="Herman A."/>
            <person name="Mangelson H."/>
            <person name="Liachko I."/>
            <person name="Sullivan S."/>
            <person name="Sone E.D."/>
            <person name="Koren S."/>
            <person name="Silverstein K.A.T."/>
            <person name="Beckman K.B."/>
            <person name="Gohl D.M."/>
        </authorList>
    </citation>
    <scope>NUCLEOTIDE SEQUENCE</scope>
    <source>
        <strain evidence="1">Duluth1</strain>
        <tissue evidence="1">Whole animal</tissue>
    </source>
</reference>
<sequence>MNQQTKAVLQQRWEKNALFNREKSAVKQVKWAGAKLLSRENGSSQYKEVTH</sequence>
<gene>
    <name evidence="1" type="ORF">DPMN_150949</name>
</gene>
<dbReference type="EMBL" id="JAIWYP010000007">
    <property type="protein sequence ID" value="KAH3797369.1"/>
    <property type="molecule type" value="Genomic_DNA"/>
</dbReference>
<keyword evidence="2" id="KW-1185">Reference proteome</keyword>
<proteinExistence type="predicted"/>
<protein>
    <submittedName>
        <fullName evidence="1">Uncharacterized protein</fullName>
    </submittedName>
</protein>
<dbReference type="Proteomes" id="UP000828390">
    <property type="component" value="Unassembled WGS sequence"/>
</dbReference>
<dbReference type="AlphaFoldDB" id="A0A9D4FGN6"/>
<organism evidence="1 2">
    <name type="scientific">Dreissena polymorpha</name>
    <name type="common">Zebra mussel</name>
    <name type="synonym">Mytilus polymorpha</name>
    <dbReference type="NCBI Taxonomy" id="45954"/>
    <lineage>
        <taxon>Eukaryota</taxon>
        <taxon>Metazoa</taxon>
        <taxon>Spiralia</taxon>
        <taxon>Lophotrochozoa</taxon>
        <taxon>Mollusca</taxon>
        <taxon>Bivalvia</taxon>
        <taxon>Autobranchia</taxon>
        <taxon>Heteroconchia</taxon>
        <taxon>Euheterodonta</taxon>
        <taxon>Imparidentia</taxon>
        <taxon>Neoheterodontei</taxon>
        <taxon>Myida</taxon>
        <taxon>Dreissenoidea</taxon>
        <taxon>Dreissenidae</taxon>
        <taxon>Dreissena</taxon>
    </lineage>
</organism>
<accession>A0A9D4FGN6</accession>
<name>A0A9D4FGN6_DREPO</name>
<evidence type="ECO:0000313" key="2">
    <source>
        <dbReference type="Proteomes" id="UP000828390"/>
    </source>
</evidence>